<keyword evidence="3" id="KW-1185">Reference proteome</keyword>
<accession>A0A2S4WMC8</accession>
<feature type="region of interest" description="Disordered" evidence="1">
    <location>
        <begin position="1"/>
        <end position="47"/>
    </location>
</feature>
<organism evidence="2 3">
    <name type="scientific">Puccinia striiformis</name>
    <dbReference type="NCBI Taxonomy" id="27350"/>
    <lineage>
        <taxon>Eukaryota</taxon>
        <taxon>Fungi</taxon>
        <taxon>Dikarya</taxon>
        <taxon>Basidiomycota</taxon>
        <taxon>Pucciniomycotina</taxon>
        <taxon>Pucciniomycetes</taxon>
        <taxon>Pucciniales</taxon>
        <taxon>Pucciniaceae</taxon>
        <taxon>Puccinia</taxon>
    </lineage>
</organism>
<dbReference type="AlphaFoldDB" id="A0A2S4WMC8"/>
<comment type="caution">
    <text evidence="2">The sequence shown here is derived from an EMBL/GenBank/DDBJ whole genome shotgun (WGS) entry which is preliminary data.</text>
</comment>
<protein>
    <submittedName>
        <fullName evidence="2">Uncharacterized protein</fullName>
    </submittedName>
</protein>
<dbReference type="VEuPathDB" id="FungiDB:PSTT_01749"/>
<sequence>MVEGILAAPASKGKNPPHGTWHRKTNTKQNEYKKSSGNRSTLIKGGTPSFAGAVYTFTPDFIEGILAAPVYRGRHHLNGTGDRKPNTNQYRHGLARKPPNRTGDRKPNTNQYRHGLARKPSNGTGNRKPNTNQHRKGNTKENDSNGLDPKSICAYWGQGLPLLCRDIIRLHFRHVRLNAWKTHLRCDCLKHRKT</sequence>
<dbReference type="VEuPathDB" id="FungiDB:PSHT_00665"/>
<evidence type="ECO:0000256" key="1">
    <source>
        <dbReference type="SAM" id="MobiDB-lite"/>
    </source>
</evidence>
<evidence type="ECO:0000313" key="2">
    <source>
        <dbReference type="EMBL" id="POW22911.1"/>
    </source>
</evidence>
<reference evidence="2 3" key="1">
    <citation type="submission" date="2017-12" db="EMBL/GenBank/DDBJ databases">
        <title>Gene loss provides genomic basis for host adaptation in cereal stripe rust fungi.</title>
        <authorList>
            <person name="Xia C."/>
        </authorList>
    </citation>
    <scope>NUCLEOTIDE SEQUENCE [LARGE SCALE GENOMIC DNA]</scope>
    <source>
        <strain evidence="2 3">93TX-2</strain>
    </source>
</reference>
<dbReference type="Proteomes" id="UP000238274">
    <property type="component" value="Unassembled WGS sequence"/>
</dbReference>
<dbReference type="EMBL" id="PKSM01000005">
    <property type="protein sequence ID" value="POW22911.1"/>
    <property type="molecule type" value="Genomic_DNA"/>
</dbReference>
<name>A0A2S4WMC8_9BASI</name>
<reference evidence="3" key="3">
    <citation type="journal article" date="2018" name="Mol. Plant Microbe Interact.">
        <title>Genome sequence resources for the wheat stripe rust pathogen (Puccinia striiformis f. sp. tritici) and the barley stripe rust pathogen (Puccinia striiformis f. sp. hordei).</title>
        <authorList>
            <person name="Xia C."/>
            <person name="Wang M."/>
            <person name="Yin C."/>
            <person name="Cornejo O.E."/>
            <person name="Hulbert S.H."/>
            <person name="Chen X."/>
        </authorList>
    </citation>
    <scope>NUCLEOTIDE SEQUENCE [LARGE SCALE GENOMIC DNA]</scope>
    <source>
        <strain evidence="3">93TX-2</strain>
    </source>
</reference>
<reference evidence="3" key="2">
    <citation type="journal article" date="2018" name="BMC Genomics">
        <title>Genomic insights into host adaptation between the wheat stripe rust pathogen (Puccinia striiformis f. sp. tritici) and the barley stripe rust pathogen (Puccinia striiformis f. sp. hordei).</title>
        <authorList>
            <person name="Xia C."/>
            <person name="Wang M."/>
            <person name="Yin C."/>
            <person name="Cornejo O.E."/>
            <person name="Hulbert S.H."/>
            <person name="Chen X."/>
        </authorList>
    </citation>
    <scope>NUCLEOTIDE SEQUENCE [LARGE SCALE GENOMIC DNA]</scope>
    <source>
        <strain evidence="3">93TX-2</strain>
    </source>
</reference>
<proteinExistence type="predicted"/>
<gene>
    <name evidence="2" type="ORF">PSHT_00665</name>
</gene>
<feature type="region of interest" description="Disordered" evidence="1">
    <location>
        <begin position="76"/>
        <end position="145"/>
    </location>
</feature>
<feature type="compositionally biased region" description="Polar residues" evidence="1">
    <location>
        <begin position="121"/>
        <end position="132"/>
    </location>
</feature>
<evidence type="ECO:0000313" key="3">
    <source>
        <dbReference type="Proteomes" id="UP000238274"/>
    </source>
</evidence>